<proteinExistence type="predicted"/>
<dbReference type="Pfam" id="PF19516">
    <property type="entry name" value="DUF6049"/>
    <property type="match status" value="1"/>
</dbReference>
<feature type="transmembrane region" description="Helical" evidence="1">
    <location>
        <begin position="633"/>
        <end position="654"/>
    </location>
</feature>
<keyword evidence="1" id="KW-0812">Transmembrane</keyword>
<evidence type="ECO:0000313" key="2">
    <source>
        <dbReference type="EMBL" id="CAB4950875.1"/>
    </source>
</evidence>
<keyword evidence="1" id="KW-0472">Membrane</keyword>
<keyword evidence="1" id="KW-1133">Transmembrane helix</keyword>
<dbReference type="InterPro" id="IPR046112">
    <property type="entry name" value="DUF6049"/>
</dbReference>
<dbReference type="AlphaFoldDB" id="A0A6J7K5U0"/>
<name>A0A6J7K5U0_9ZZZZ</name>
<protein>
    <submittedName>
        <fullName evidence="2">Unannotated protein</fullName>
    </submittedName>
</protein>
<reference evidence="2" key="1">
    <citation type="submission" date="2020-05" db="EMBL/GenBank/DDBJ databases">
        <authorList>
            <person name="Chiriac C."/>
            <person name="Salcher M."/>
            <person name="Ghai R."/>
            <person name="Kavagutti S V."/>
        </authorList>
    </citation>
    <scope>NUCLEOTIDE SEQUENCE</scope>
</reference>
<organism evidence="2">
    <name type="scientific">freshwater metagenome</name>
    <dbReference type="NCBI Taxonomy" id="449393"/>
    <lineage>
        <taxon>unclassified sequences</taxon>
        <taxon>metagenomes</taxon>
        <taxon>ecological metagenomes</taxon>
    </lineage>
</organism>
<dbReference type="EMBL" id="CAFBNL010000029">
    <property type="protein sequence ID" value="CAB4950875.1"/>
    <property type="molecule type" value="Genomic_DNA"/>
</dbReference>
<sequence length="669" mass="69995">MTLLPALKKITALLAVAGLLVVALGSNAHAASLPVSATISLQAQPPWANAGDDAAFVLGLRGDLTGLEARAVIHTYITTRGGFERAVTGKRLGSVVGTAAAPADALTNSTLLIPLQNPELPRDTLRVRVPMPRGGRAGVFPIELEVRDPETGEVYASLVTFLTIVSPLTEGPAVAERLSVGWIWPIASRSPIRPDGQPSSRLNDSVAPGGRLENIAAALPNADGIAVTLQAEPATLEAWSEATKSSPQQSSFPRLRAALGQQESLAGSYSAINMPPLVANGLGELASQEWSLGSETIKRIAETSTEGTPDASTIFTGALDANSIALLQSKGLNRAVVRSASLANNADINLTPAQPFTLLAGTASLPAIQTDDTLGAIFEAAGSPAIRAARLLAGLSVVALELPSQKRGVVIAGSKYWSPSTAALDSVSIGLRDNPLLKSVSIADLFSTIPAERSGNRLLVRRLAPVDTTSVPLPVASLLATQQRITAFTSFAGGWEPATSALQHLLLAPNPTASRSANASQLSASNEVMDNFIAKIGTPISRTLTLTSRRAEVPMSFQNDTGRPLTIRLLLESDRLTFPSGSDRIIELAPNNTTLQVEVISRSPGTFPLTLTVESVDGGIVIERTRITVRSSVVSGIGVLLTGAAGVFLLLWWVTHWRRSRKNSAAVPA</sequence>
<gene>
    <name evidence="2" type="ORF">UFOPK3789_00673</name>
</gene>
<evidence type="ECO:0000256" key="1">
    <source>
        <dbReference type="SAM" id="Phobius"/>
    </source>
</evidence>
<accession>A0A6J7K5U0</accession>